<dbReference type="SUPFAM" id="SSF55666">
    <property type="entry name" value="Ribonuclease PH domain 2-like"/>
    <property type="match status" value="1"/>
</dbReference>
<dbReference type="PANTHER" id="PTHR11953:SF1">
    <property type="entry name" value="EXOSOME COMPLEX COMPONENT RRP46"/>
    <property type="match status" value="1"/>
</dbReference>
<comment type="subcellular location">
    <subcellularLocation>
        <location evidence="1">Nucleus</location>
    </subcellularLocation>
</comment>
<keyword evidence="5" id="KW-0539">Nucleus</keyword>
<name>A0AAD9RJJ1_9HYME</name>
<sequence length="282" mass="31738">MSTIKPILQTFTYPYDDGRSHRQDFLQYLCFSLLCTEDWQREEQFFTANLNIFQAKPKSINKMEENIPVIECKLRPMLSELNQLSMPDGSAMLMQGDTAVMAGIYGPVEPKAQKMIYDKASVEVVYSPVKGPPKVDDRVVELYIRESCEAAIIVMLHPGTAISINVQEIQDDGGLLACTINSACLALINSGISMRFTIAAVTCMIDESTGEVILDPDNNHLQSARTVFTFTYDSINKDVISCHTTGRFTDKEFLECMNKCRQASVSVFDFYRDIVKKYAKVI</sequence>
<reference evidence="7" key="2">
    <citation type="journal article" date="2023" name="Commun. Biol.">
        <title>Intrasexual cuticular hydrocarbon dimorphism in a wasp sheds light on hydrocarbon biosynthesis genes in Hymenoptera.</title>
        <authorList>
            <person name="Moris V.C."/>
            <person name="Podsiadlowski L."/>
            <person name="Martin S."/>
            <person name="Oeyen J.P."/>
            <person name="Donath A."/>
            <person name="Petersen M."/>
            <person name="Wilbrandt J."/>
            <person name="Misof B."/>
            <person name="Liedtke D."/>
            <person name="Thamm M."/>
            <person name="Scheiner R."/>
            <person name="Schmitt T."/>
            <person name="Niehuis O."/>
        </authorList>
    </citation>
    <scope>NUCLEOTIDE SEQUENCE</scope>
    <source>
        <strain evidence="7">GBR_01_08_01A</strain>
    </source>
</reference>
<dbReference type="GO" id="GO:0071051">
    <property type="term" value="P:poly(A)-dependent snoRNA 3'-end processing"/>
    <property type="evidence" value="ECO:0007669"/>
    <property type="project" value="TreeGrafter"/>
</dbReference>
<dbReference type="InterPro" id="IPR027408">
    <property type="entry name" value="PNPase/RNase_PH_dom_sf"/>
</dbReference>
<organism evidence="7 8">
    <name type="scientific">Odynerus spinipes</name>
    <dbReference type="NCBI Taxonomy" id="1348599"/>
    <lineage>
        <taxon>Eukaryota</taxon>
        <taxon>Metazoa</taxon>
        <taxon>Ecdysozoa</taxon>
        <taxon>Arthropoda</taxon>
        <taxon>Hexapoda</taxon>
        <taxon>Insecta</taxon>
        <taxon>Pterygota</taxon>
        <taxon>Neoptera</taxon>
        <taxon>Endopterygota</taxon>
        <taxon>Hymenoptera</taxon>
        <taxon>Apocrita</taxon>
        <taxon>Aculeata</taxon>
        <taxon>Vespoidea</taxon>
        <taxon>Vespidae</taxon>
        <taxon>Eumeninae</taxon>
        <taxon>Odynerus</taxon>
    </lineage>
</organism>
<keyword evidence="8" id="KW-1185">Reference proteome</keyword>
<dbReference type="GO" id="GO:0000176">
    <property type="term" value="C:nuclear exosome (RNase complex)"/>
    <property type="evidence" value="ECO:0007669"/>
    <property type="project" value="TreeGrafter"/>
</dbReference>
<dbReference type="GO" id="GO:0005730">
    <property type="term" value="C:nucleolus"/>
    <property type="evidence" value="ECO:0007669"/>
    <property type="project" value="TreeGrafter"/>
</dbReference>
<dbReference type="GO" id="GO:0006364">
    <property type="term" value="P:rRNA processing"/>
    <property type="evidence" value="ECO:0007669"/>
    <property type="project" value="UniProtKB-KW"/>
</dbReference>
<dbReference type="GO" id="GO:0071028">
    <property type="term" value="P:nuclear mRNA surveillance"/>
    <property type="evidence" value="ECO:0007669"/>
    <property type="project" value="TreeGrafter"/>
</dbReference>
<keyword evidence="4" id="KW-0271">Exosome</keyword>
<dbReference type="Pfam" id="PF01138">
    <property type="entry name" value="RNase_PH"/>
    <property type="match status" value="1"/>
</dbReference>
<evidence type="ECO:0000313" key="7">
    <source>
        <dbReference type="EMBL" id="KAK2580600.1"/>
    </source>
</evidence>
<evidence type="ECO:0000256" key="4">
    <source>
        <dbReference type="ARBA" id="ARBA00022835"/>
    </source>
</evidence>
<dbReference type="InterPro" id="IPR001247">
    <property type="entry name" value="ExoRNase_PH_dom1"/>
</dbReference>
<keyword evidence="3" id="KW-0698">rRNA processing</keyword>
<evidence type="ECO:0000256" key="1">
    <source>
        <dbReference type="ARBA" id="ARBA00004123"/>
    </source>
</evidence>
<dbReference type="Proteomes" id="UP001258017">
    <property type="component" value="Unassembled WGS sequence"/>
</dbReference>
<dbReference type="GO" id="GO:0034475">
    <property type="term" value="P:U4 snRNA 3'-end processing"/>
    <property type="evidence" value="ECO:0007669"/>
    <property type="project" value="TreeGrafter"/>
</dbReference>
<dbReference type="SUPFAM" id="SSF54211">
    <property type="entry name" value="Ribosomal protein S5 domain 2-like"/>
    <property type="match status" value="1"/>
</dbReference>
<evidence type="ECO:0000256" key="2">
    <source>
        <dbReference type="ARBA" id="ARBA00006678"/>
    </source>
</evidence>
<dbReference type="InterPro" id="IPR036345">
    <property type="entry name" value="ExoRNase_PH_dom2_sf"/>
</dbReference>
<protein>
    <recommendedName>
        <fullName evidence="6">Exoribonuclease phosphorolytic domain-containing protein</fullName>
    </recommendedName>
</protein>
<evidence type="ECO:0000256" key="5">
    <source>
        <dbReference type="ARBA" id="ARBA00023242"/>
    </source>
</evidence>
<dbReference type="InterPro" id="IPR050080">
    <property type="entry name" value="RNase_PH"/>
</dbReference>
<dbReference type="Gene3D" id="3.30.230.70">
    <property type="entry name" value="GHMP Kinase, N-terminal domain"/>
    <property type="match status" value="1"/>
</dbReference>
<dbReference type="GO" id="GO:0016075">
    <property type="term" value="P:rRNA catabolic process"/>
    <property type="evidence" value="ECO:0007669"/>
    <property type="project" value="TreeGrafter"/>
</dbReference>
<evidence type="ECO:0000259" key="6">
    <source>
        <dbReference type="Pfam" id="PF01138"/>
    </source>
</evidence>
<dbReference type="CDD" id="cd11372">
    <property type="entry name" value="RNase_PH_RRP46"/>
    <property type="match status" value="1"/>
</dbReference>
<dbReference type="PANTHER" id="PTHR11953">
    <property type="entry name" value="EXOSOME COMPLEX COMPONENT"/>
    <property type="match status" value="1"/>
</dbReference>
<dbReference type="EMBL" id="JAIFRP010000050">
    <property type="protein sequence ID" value="KAK2580600.1"/>
    <property type="molecule type" value="Genomic_DNA"/>
</dbReference>
<dbReference type="InterPro" id="IPR020568">
    <property type="entry name" value="Ribosomal_Su5_D2-typ_SF"/>
</dbReference>
<accession>A0AAD9RJJ1</accession>
<evidence type="ECO:0000256" key="3">
    <source>
        <dbReference type="ARBA" id="ARBA00022552"/>
    </source>
</evidence>
<reference evidence="7" key="1">
    <citation type="submission" date="2021-08" db="EMBL/GenBank/DDBJ databases">
        <authorList>
            <person name="Misof B."/>
            <person name="Oliver O."/>
            <person name="Podsiadlowski L."/>
            <person name="Donath A."/>
            <person name="Peters R."/>
            <person name="Mayer C."/>
            <person name="Rust J."/>
            <person name="Gunkel S."/>
            <person name="Lesny P."/>
            <person name="Martin S."/>
            <person name="Oeyen J.P."/>
            <person name="Petersen M."/>
            <person name="Panagiotis P."/>
            <person name="Wilbrandt J."/>
            <person name="Tanja T."/>
        </authorList>
    </citation>
    <scope>NUCLEOTIDE SEQUENCE</scope>
    <source>
        <strain evidence="7">GBR_01_08_01A</strain>
        <tissue evidence="7">Thorax + abdomen</tissue>
    </source>
</reference>
<gene>
    <name evidence="7" type="ORF">KPH14_007719</name>
</gene>
<dbReference type="GO" id="GO:0003723">
    <property type="term" value="F:RNA binding"/>
    <property type="evidence" value="ECO:0007669"/>
    <property type="project" value="TreeGrafter"/>
</dbReference>
<dbReference type="AlphaFoldDB" id="A0AAD9RJJ1"/>
<comment type="caution">
    <text evidence="7">The sequence shown here is derived from an EMBL/GenBank/DDBJ whole genome shotgun (WGS) entry which is preliminary data.</text>
</comment>
<feature type="domain" description="Exoribonuclease phosphorolytic" evidence="6">
    <location>
        <begin position="74"/>
        <end position="192"/>
    </location>
</feature>
<evidence type="ECO:0000313" key="8">
    <source>
        <dbReference type="Proteomes" id="UP001258017"/>
    </source>
</evidence>
<dbReference type="GO" id="GO:0000177">
    <property type="term" value="C:cytoplasmic exosome (RNase complex)"/>
    <property type="evidence" value="ECO:0007669"/>
    <property type="project" value="TreeGrafter"/>
</dbReference>
<comment type="similarity">
    <text evidence="2">Belongs to the RNase PH family.</text>
</comment>
<proteinExistence type="inferred from homology"/>